<dbReference type="Pfam" id="PF00046">
    <property type="entry name" value="Homeodomain"/>
    <property type="match status" value="1"/>
</dbReference>
<organism evidence="13 14">
    <name type="scientific">Arabis nemorensis</name>
    <dbReference type="NCBI Taxonomy" id="586526"/>
    <lineage>
        <taxon>Eukaryota</taxon>
        <taxon>Viridiplantae</taxon>
        <taxon>Streptophyta</taxon>
        <taxon>Embryophyta</taxon>
        <taxon>Tracheophyta</taxon>
        <taxon>Spermatophyta</taxon>
        <taxon>Magnoliopsida</taxon>
        <taxon>eudicotyledons</taxon>
        <taxon>Gunneridae</taxon>
        <taxon>Pentapetalae</taxon>
        <taxon>rosids</taxon>
        <taxon>malvids</taxon>
        <taxon>Brassicales</taxon>
        <taxon>Brassicaceae</taxon>
        <taxon>Arabideae</taxon>
        <taxon>Arabis</taxon>
    </lineage>
</organism>
<dbReference type="GO" id="GO:0003700">
    <property type="term" value="F:DNA-binding transcription factor activity"/>
    <property type="evidence" value="ECO:0007669"/>
    <property type="project" value="InterPro"/>
</dbReference>
<keyword evidence="5 9" id="KW-0371">Homeobox</keyword>
<evidence type="ECO:0000256" key="5">
    <source>
        <dbReference type="ARBA" id="ARBA00023155"/>
    </source>
</evidence>
<feature type="compositionally biased region" description="Basic residues" evidence="11">
    <location>
        <begin position="1"/>
        <end position="10"/>
    </location>
</feature>
<keyword evidence="6" id="KW-0804">Transcription</keyword>
<accession>A0A565BCU5</accession>
<dbReference type="SMART" id="SM00389">
    <property type="entry name" value="HOX"/>
    <property type="match status" value="1"/>
</dbReference>
<dbReference type="InterPro" id="IPR001356">
    <property type="entry name" value="HD"/>
</dbReference>
<feature type="DNA-binding region" description="Homeobox" evidence="9">
    <location>
        <begin position="32"/>
        <end position="97"/>
    </location>
</feature>
<dbReference type="Proteomes" id="UP000489600">
    <property type="component" value="Unassembled WGS sequence"/>
</dbReference>
<keyword evidence="14" id="KW-1185">Reference proteome</keyword>
<feature type="region of interest" description="Disordered" evidence="11">
    <location>
        <begin position="1"/>
        <end position="38"/>
    </location>
</feature>
<evidence type="ECO:0000256" key="9">
    <source>
        <dbReference type="PROSITE-ProRule" id="PRU00108"/>
    </source>
</evidence>
<dbReference type="InterPro" id="IPR044555">
    <property type="entry name" value="WUSCHEL-like"/>
</dbReference>
<feature type="region of interest" description="Disordered" evidence="11">
    <location>
        <begin position="98"/>
        <end position="119"/>
    </location>
</feature>
<sequence>MEPPQHHHHHQADQESGNNNNKSGSGGYTCRQTSTRWTPTTEQIRILKDLYYNNGVRSPTADQIQKISARLRQYGKIEGKNVFYWFQNHKARERQKKRFNGTTMATTPTSSSPNSRPASVNVKLDQEHHLLHHNKSYPSFNNGNLNHANSGSECGAVNASNGYMSSHVYGSMEQDCSMSYNNIGGGGWSNMDHNHHYSAPAYNFFDRPKPLFGLEGHQEDDQYGGDAYLEHRRTLPLFPMHGEDHINGGGGAIWKYGQSDGRDHGHFASLELRLNSYAGVAPD</sequence>
<comment type="caution">
    <text evidence="13">The sequence shown here is derived from an EMBL/GenBank/DDBJ whole genome shotgun (WGS) entry which is preliminary data.</text>
</comment>
<reference evidence="13" key="1">
    <citation type="submission" date="2019-07" db="EMBL/GenBank/DDBJ databases">
        <authorList>
            <person name="Dittberner H."/>
        </authorList>
    </citation>
    <scope>NUCLEOTIDE SEQUENCE [LARGE SCALE GENOMIC DNA]</scope>
</reference>
<feature type="domain" description="Homeobox" evidence="12">
    <location>
        <begin position="30"/>
        <end position="96"/>
    </location>
</feature>
<dbReference type="AlphaFoldDB" id="A0A565BCU5"/>
<evidence type="ECO:0000256" key="7">
    <source>
        <dbReference type="ARBA" id="ARBA00023242"/>
    </source>
</evidence>
<proteinExistence type="inferred from homology"/>
<evidence type="ECO:0000256" key="6">
    <source>
        <dbReference type="ARBA" id="ARBA00023163"/>
    </source>
</evidence>
<evidence type="ECO:0000313" key="14">
    <source>
        <dbReference type="Proteomes" id="UP000489600"/>
    </source>
</evidence>
<name>A0A565BCU5_9BRAS</name>
<evidence type="ECO:0000256" key="2">
    <source>
        <dbReference type="ARBA" id="ARBA00022473"/>
    </source>
</evidence>
<dbReference type="Gene3D" id="1.10.10.60">
    <property type="entry name" value="Homeodomain-like"/>
    <property type="match status" value="1"/>
</dbReference>
<evidence type="ECO:0000256" key="8">
    <source>
        <dbReference type="ARBA" id="ARBA00024040"/>
    </source>
</evidence>
<dbReference type="InterPro" id="IPR009057">
    <property type="entry name" value="Homeodomain-like_sf"/>
</dbReference>
<keyword evidence="7 9" id="KW-0539">Nucleus</keyword>
<feature type="compositionally biased region" description="Low complexity" evidence="11">
    <location>
        <begin position="102"/>
        <end position="119"/>
    </location>
</feature>
<dbReference type="GO" id="GO:0003677">
    <property type="term" value="F:DNA binding"/>
    <property type="evidence" value="ECO:0007669"/>
    <property type="project" value="UniProtKB-UniRule"/>
</dbReference>
<gene>
    <name evidence="13" type="ORF">ANE_LOCUS9872</name>
</gene>
<keyword evidence="3" id="KW-0805">Transcription regulation</keyword>
<dbReference type="PANTHER" id="PTHR45940:SF34">
    <property type="entry name" value="PROTEIN WUSCHEL"/>
    <property type="match status" value="1"/>
</dbReference>
<evidence type="ECO:0000256" key="11">
    <source>
        <dbReference type="SAM" id="MobiDB-lite"/>
    </source>
</evidence>
<comment type="similarity">
    <text evidence="8">Belongs to the WUS homeobox family.</text>
</comment>
<evidence type="ECO:0000256" key="3">
    <source>
        <dbReference type="ARBA" id="ARBA00023015"/>
    </source>
</evidence>
<keyword evidence="2" id="KW-0217">Developmental protein</keyword>
<dbReference type="CDD" id="cd00086">
    <property type="entry name" value="homeodomain"/>
    <property type="match status" value="1"/>
</dbReference>
<keyword evidence="4 9" id="KW-0238">DNA-binding</keyword>
<evidence type="ECO:0000256" key="10">
    <source>
        <dbReference type="RuleBase" id="RU000682"/>
    </source>
</evidence>
<dbReference type="GO" id="GO:0005634">
    <property type="term" value="C:nucleus"/>
    <property type="evidence" value="ECO:0007669"/>
    <property type="project" value="UniProtKB-SubCell"/>
</dbReference>
<comment type="subcellular location">
    <subcellularLocation>
        <location evidence="1 9 10">Nucleus</location>
    </subcellularLocation>
</comment>
<protein>
    <recommendedName>
        <fullName evidence="12">Homeobox domain-containing protein</fullName>
    </recommendedName>
</protein>
<evidence type="ECO:0000259" key="12">
    <source>
        <dbReference type="PROSITE" id="PS50071"/>
    </source>
</evidence>
<evidence type="ECO:0000256" key="4">
    <source>
        <dbReference type="ARBA" id="ARBA00023125"/>
    </source>
</evidence>
<dbReference type="GO" id="GO:0099402">
    <property type="term" value="P:plant organ development"/>
    <property type="evidence" value="ECO:0007669"/>
    <property type="project" value="InterPro"/>
</dbReference>
<evidence type="ECO:0000256" key="1">
    <source>
        <dbReference type="ARBA" id="ARBA00004123"/>
    </source>
</evidence>
<dbReference type="PROSITE" id="PS50071">
    <property type="entry name" value="HOMEOBOX_2"/>
    <property type="match status" value="1"/>
</dbReference>
<dbReference type="OrthoDB" id="773671at2759"/>
<dbReference type="SUPFAM" id="SSF46689">
    <property type="entry name" value="Homeodomain-like"/>
    <property type="match status" value="1"/>
</dbReference>
<evidence type="ECO:0000313" key="13">
    <source>
        <dbReference type="EMBL" id="VVA99427.1"/>
    </source>
</evidence>
<dbReference type="PANTHER" id="PTHR45940">
    <property type="entry name" value="WUSCHEL-RELATED HOMEOBOX 1-RELATED"/>
    <property type="match status" value="1"/>
</dbReference>
<dbReference type="EMBL" id="CABITT030000003">
    <property type="protein sequence ID" value="VVA99427.1"/>
    <property type="molecule type" value="Genomic_DNA"/>
</dbReference>